<dbReference type="AlphaFoldDB" id="A0A6P5LJS1"/>
<evidence type="ECO:0000256" key="3">
    <source>
        <dbReference type="ARBA" id="ARBA00014974"/>
    </source>
</evidence>
<keyword evidence="8" id="KW-0418">Kinase</keyword>
<evidence type="ECO:0000256" key="4">
    <source>
        <dbReference type="ARBA" id="ARBA00031123"/>
    </source>
</evidence>
<evidence type="ECO:0000256" key="5">
    <source>
        <dbReference type="SAM" id="MobiDB-lite"/>
    </source>
</evidence>
<dbReference type="GO" id="GO:0006048">
    <property type="term" value="P:UDP-N-acetylglucosamine biosynthetic process"/>
    <property type="evidence" value="ECO:0007669"/>
    <property type="project" value="Ensembl"/>
</dbReference>
<sequence>MTGRPEPDVVGVRPSRAEGSGAPGGREPAAGIGSRRNGSAPWSCSGGVEGGATHSKVLLLNEKGKVVAEADGPNTNQWLIGLDACAERINAMVNEAKKKAGVKLNEPLRSLGLSLSGAEQSTAVSSLTERLQSLYPDLSDSYFISTDAAGSIATATAKGGVVLISGTGSNCKLINPNGSEQGCGGWGHLMGDEGSAYWIAHLAVKTVFDTMDNLEVSPHKIDYVKKAMFDYFQVSDRMGLLNHLYRNFDKSKFAGFCRKIAEGAQKGDPLCHHIFRKAGEVLARHILAVLPKIHPKLFQGPVGLPIVCVGSVWKSWELLEEGFVSTLAEGKKIQRAFSSFTLLQLKQSSALGGASLGAQFIGEVLPLDYDNNAAIFFKHTFSR</sequence>
<name>A0A6P5LJS1_PHACI</name>
<dbReference type="FunCoup" id="A0A6P5LJS1">
    <property type="interactions" value="826"/>
</dbReference>
<dbReference type="GeneID" id="110218418"/>
<evidence type="ECO:0000259" key="6">
    <source>
        <dbReference type="Pfam" id="PF01869"/>
    </source>
</evidence>
<evidence type="ECO:0000256" key="1">
    <source>
        <dbReference type="ARBA" id="ARBA00006198"/>
    </source>
</evidence>
<dbReference type="InterPro" id="IPR039758">
    <property type="entry name" value="NAGK-like"/>
</dbReference>
<comment type="similarity">
    <text evidence="1">Belongs to the eukaryotic-type N-acetylglucosamine kinase family.</text>
</comment>
<dbReference type="CTD" id="55577"/>
<dbReference type="GO" id="GO:0045127">
    <property type="term" value="F:N-acetylglucosamine kinase activity"/>
    <property type="evidence" value="ECO:0007669"/>
    <property type="project" value="UniProtKB-EC"/>
</dbReference>
<dbReference type="EC" id="2.7.1.59" evidence="2"/>
<dbReference type="PANTHER" id="PTHR12862">
    <property type="entry name" value="BADF TYPE ATPASE DOMAIN-CONTAINING PROTEIN"/>
    <property type="match status" value="1"/>
</dbReference>
<dbReference type="InParanoid" id="A0A6P5LJS1"/>
<dbReference type="CDD" id="cd24078">
    <property type="entry name" value="ASKHA_NBD_NAGK_meta"/>
    <property type="match status" value="1"/>
</dbReference>
<dbReference type="Proteomes" id="UP000515140">
    <property type="component" value="Unplaced"/>
</dbReference>
<dbReference type="GO" id="GO:0006046">
    <property type="term" value="P:N-acetylglucosamine catabolic process"/>
    <property type="evidence" value="ECO:0007669"/>
    <property type="project" value="Ensembl"/>
</dbReference>
<dbReference type="InterPro" id="IPR043129">
    <property type="entry name" value="ATPase_NBD"/>
</dbReference>
<accession>A0A6P5LJS1</accession>
<dbReference type="GO" id="GO:0160047">
    <property type="term" value="F:muramyl dipeptide kinase activity"/>
    <property type="evidence" value="ECO:0007669"/>
    <property type="project" value="Ensembl"/>
</dbReference>
<dbReference type="GO" id="GO:0038066">
    <property type="term" value="P:p38MAPK cascade"/>
    <property type="evidence" value="ECO:0007669"/>
    <property type="project" value="Ensembl"/>
</dbReference>
<proteinExistence type="inferred from homology"/>
<dbReference type="GO" id="GO:0042742">
    <property type="term" value="P:defense response to bacterium"/>
    <property type="evidence" value="ECO:0007669"/>
    <property type="project" value="Ensembl"/>
</dbReference>
<feature type="domain" description="ATPase BadF/BadG/BcrA/BcrD type" evidence="6">
    <location>
        <begin position="47"/>
        <end position="319"/>
    </location>
</feature>
<dbReference type="GO" id="GO:0009384">
    <property type="term" value="F:N-acylmannosamine kinase activity"/>
    <property type="evidence" value="ECO:0007669"/>
    <property type="project" value="Ensembl"/>
</dbReference>
<evidence type="ECO:0000313" key="7">
    <source>
        <dbReference type="Proteomes" id="UP000515140"/>
    </source>
</evidence>
<dbReference type="GO" id="GO:0043123">
    <property type="term" value="P:positive regulation of canonical NF-kappaB signal transduction"/>
    <property type="evidence" value="ECO:0007669"/>
    <property type="project" value="Ensembl"/>
</dbReference>
<dbReference type="KEGG" id="pcw:110218418"/>
<reference evidence="8" key="1">
    <citation type="submission" date="2025-08" db="UniProtKB">
        <authorList>
            <consortium name="RefSeq"/>
        </authorList>
    </citation>
    <scope>IDENTIFICATION</scope>
    <source>
        <tissue evidence="8">Spleen</tissue>
    </source>
</reference>
<organism evidence="7 8">
    <name type="scientific">Phascolarctos cinereus</name>
    <name type="common">Koala</name>
    <dbReference type="NCBI Taxonomy" id="38626"/>
    <lineage>
        <taxon>Eukaryota</taxon>
        <taxon>Metazoa</taxon>
        <taxon>Chordata</taxon>
        <taxon>Craniata</taxon>
        <taxon>Vertebrata</taxon>
        <taxon>Euteleostomi</taxon>
        <taxon>Mammalia</taxon>
        <taxon>Metatheria</taxon>
        <taxon>Diprotodontia</taxon>
        <taxon>Phascolarctidae</taxon>
        <taxon>Phascolarctos</taxon>
    </lineage>
</organism>
<feature type="region of interest" description="Disordered" evidence="5">
    <location>
        <begin position="1"/>
        <end position="47"/>
    </location>
</feature>
<dbReference type="GO" id="GO:0097039">
    <property type="term" value="P:protein linear polyubiquitination"/>
    <property type="evidence" value="ECO:0007669"/>
    <property type="project" value="Ensembl"/>
</dbReference>
<dbReference type="PANTHER" id="PTHR12862:SF0">
    <property type="entry name" value="N-ACETYL-D-GLUCOSAMINE KINASE"/>
    <property type="match status" value="1"/>
</dbReference>
<dbReference type="Pfam" id="PF01869">
    <property type="entry name" value="BcrAD_BadFG"/>
    <property type="match status" value="1"/>
</dbReference>
<dbReference type="GO" id="GO:0007249">
    <property type="term" value="P:canonical NF-kappaB signal transduction"/>
    <property type="evidence" value="ECO:0007669"/>
    <property type="project" value="Ensembl"/>
</dbReference>
<dbReference type="RefSeq" id="XP_020856789.1">
    <property type="nucleotide sequence ID" value="XM_021001130.1"/>
</dbReference>
<dbReference type="Gene3D" id="3.30.420.40">
    <property type="match status" value="1"/>
</dbReference>
<dbReference type="GO" id="GO:0032495">
    <property type="term" value="P:response to muramyl dipeptide"/>
    <property type="evidence" value="ECO:0007669"/>
    <property type="project" value="Ensembl"/>
</dbReference>
<evidence type="ECO:0000256" key="2">
    <source>
        <dbReference type="ARBA" id="ARBA00012122"/>
    </source>
</evidence>
<dbReference type="GO" id="GO:0070431">
    <property type="term" value="P:nucleotide-binding oligomerization domain containing 2 signaling pathway"/>
    <property type="evidence" value="ECO:0007669"/>
    <property type="project" value="Ensembl"/>
</dbReference>
<dbReference type="GO" id="GO:0070434">
    <property type="term" value="P:positive regulation of nucleotide-binding oligomerization domain containing 2 signaling pathway"/>
    <property type="evidence" value="ECO:0007669"/>
    <property type="project" value="Ensembl"/>
</dbReference>
<gene>
    <name evidence="8" type="primary">NAGK</name>
</gene>
<dbReference type="InterPro" id="IPR002731">
    <property type="entry name" value="ATPase_BadF"/>
</dbReference>
<dbReference type="GO" id="GO:0070534">
    <property type="term" value="P:protein K63-linked ubiquitination"/>
    <property type="evidence" value="ECO:0007669"/>
    <property type="project" value="Ensembl"/>
</dbReference>
<evidence type="ECO:0000313" key="8">
    <source>
        <dbReference type="RefSeq" id="XP_020856789.1"/>
    </source>
</evidence>
<keyword evidence="7" id="KW-1185">Reference proteome</keyword>
<dbReference type="SUPFAM" id="SSF53067">
    <property type="entry name" value="Actin-like ATPase domain"/>
    <property type="match status" value="2"/>
</dbReference>
<protein>
    <recommendedName>
        <fullName evidence="3">N-acetyl-D-glucosamine kinase</fullName>
        <ecNumber evidence="2">2.7.1.59</ecNumber>
    </recommendedName>
    <alternativeName>
        <fullName evidence="4">GlcNAc kinase</fullName>
    </alternativeName>
</protein>
<dbReference type="GO" id="GO:0043124">
    <property type="term" value="P:negative regulation of canonical NF-kappaB signal transduction"/>
    <property type="evidence" value="ECO:0007669"/>
    <property type="project" value="Ensembl"/>
</dbReference>
<keyword evidence="8" id="KW-0808">Transferase</keyword>